<dbReference type="PANTHER" id="PTHR30632">
    <property type="entry name" value="MOLYBDATE-BINDING PERIPLASMIC PROTEIN"/>
    <property type="match status" value="1"/>
</dbReference>
<protein>
    <submittedName>
        <fullName evidence="6">Molybdate ABC transporter substrate-binding protein</fullName>
    </submittedName>
</protein>
<dbReference type="AlphaFoldDB" id="A0A3D8ICC6"/>
<comment type="caution">
    <text evidence="6">The sequence shown here is derived from an EMBL/GenBank/DDBJ whole genome shotgun (WGS) entry which is preliminary data.</text>
</comment>
<proteinExistence type="inferred from homology"/>
<evidence type="ECO:0000256" key="3">
    <source>
        <dbReference type="ARBA" id="ARBA00022729"/>
    </source>
</evidence>
<dbReference type="InterPro" id="IPR005950">
    <property type="entry name" value="ModA"/>
</dbReference>
<organism evidence="6 7">
    <name type="scientific">Helicobacter ganmani</name>
    <dbReference type="NCBI Taxonomy" id="60246"/>
    <lineage>
        <taxon>Bacteria</taxon>
        <taxon>Pseudomonadati</taxon>
        <taxon>Campylobacterota</taxon>
        <taxon>Epsilonproteobacteria</taxon>
        <taxon>Campylobacterales</taxon>
        <taxon>Helicobacteraceae</taxon>
        <taxon>Helicobacter</taxon>
    </lineage>
</organism>
<keyword evidence="7" id="KW-1185">Reference proteome</keyword>
<dbReference type="Pfam" id="PF13531">
    <property type="entry name" value="SBP_bac_11"/>
    <property type="match status" value="1"/>
</dbReference>
<dbReference type="GeneID" id="82535823"/>
<dbReference type="SUPFAM" id="SSF53850">
    <property type="entry name" value="Periplasmic binding protein-like II"/>
    <property type="match status" value="1"/>
</dbReference>
<keyword evidence="2 4" id="KW-0479">Metal-binding</keyword>
<dbReference type="EMBL" id="NXLS01000005">
    <property type="protein sequence ID" value="RDU62768.1"/>
    <property type="molecule type" value="Genomic_DNA"/>
</dbReference>
<dbReference type="NCBIfam" id="TIGR01256">
    <property type="entry name" value="modA"/>
    <property type="match status" value="1"/>
</dbReference>
<dbReference type="InterPro" id="IPR044084">
    <property type="entry name" value="AvModA-like_subst-bd"/>
</dbReference>
<dbReference type="PANTHER" id="PTHR30632:SF14">
    <property type="entry name" value="TUNGSTATE_MOLYBDATE_CHROMATE-BINDING PROTEIN MODA"/>
    <property type="match status" value="1"/>
</dbReference>
<reference evidence="6 7" key="1">
    <citation type="submission" date="2018-04" db="EMBL/GenBank/DDBJ databases">
        <title>Novel Campyloabacter and Helicobacter Species and Strains.</title>
        <authorList>
            <person name="Mannion A.J."/>
            <person name="Shen Z."/>
            <person name="Fox J.G."/>
        </authorList>
    </citation>
    <scope>NUCLEOTIDE SEQUENCE [LARGE SCALE GENOMIC DNA]</scope>
    <source>
        <strain evidence="6 7">MIT 99-5101</strain>
    </source>
</reference>
<dbReference type="GO" id="GO:0015689">
    <property type="term" value="P:molybdate ion transport"/>
    <property type="evidence" value="ECO:0007669"/>
    <property type="project" value="InterPro"/>
</dbReference>
<evidence type="ECO:0000313" key="7">
    <source>
        <dbReference type="Proteomes" id="UP000256650"/>
    </source>
</evidence>
<comment type="similarity">
    <text evidence="1">Belongs to the bacterial solute-binding protein ModA family.</text>
</comment>
<keyword evidence="3 5" id="KW-0732">Signal</keyword>
<keyword evidence="4" id="KW-0500">Molybdenum</keyword>
<evidence type="ECO:0000256" key="1">
    <source>
        <dbReference type="ARBA" id="ARBA00009175"/>
    </source>
</evidence>
<evidence type="ECO:0000313" key="6">
    <source>
        <dbReference type="EMBL" id="RDU62768.1"/>
    </source>
</evidence>
<dbReference type="GO" id="GO:0030973">
    <property type="term" value="F:molybdate ion binding"/>
    <property type="evidence" value="ECO:0007669"/>
    <property type="project" value="InterPro"/>
</dbReference>
<accession>A0A3D8ICC6</accession>
<dbReference type="Gene3D" id="3.40.190.10">
    <property type="entry name" value="Periplasmic binding protein-like II"/>
    <property type="match status" value="2"/>
</dbReference>
<feature type="binding site" evidence="4">
    <location>
        <position position="33"/>
    </location>
    <ligand>
        <name>molybdate</name>
        <dbReference type="ChEBI" id="CHEBI:36264"/>
    </ligand>
</feature>
<evidence type="ECO:0000256" key="4">
    <source>
        <dbReference type="PIRSR" id="PIRSR004846-1"/>
    </source>
</evidence>
<dbReference type="RefSeq" id="WP_115551694.1">
    <property type="nucleotide sequence ID" value="NZ_CAQJPM010000005.1"/>
</dbReference>
<gene>
    <name evidence="6" type="primary">modA</name>
    <name evidence="6" type="ORF">CQA43_05905</name>
</gene>
<feature type="chain" id="PRO_5017753986" evidence="5">
    <location>
        <begin position="24"/>
        <end position="253"/>
    </location>
</feature>
<feature type="signal peptide" evidence="5">
    <location>
        <begin position="1"/>
        <end position="23"/>
    </location>
</feature>
<evidence type="ECO:0000256" key="5">
    <source>
        <dbReference type="SAM" id="SignalP"/>
    </source>
</evidence>
<sequence length="253" mass="27872">MNFTKKILVAGVCGLILSLSVQAEEIKVLGAASLKYVLEEIKNDFLKNKPENKIEISYISSGKAYAQIKNGAPIHLFVAADVSYPAKLYEEKLAPAKEEIYAKGTLVLWSNNENFKLKEFKDILNPKITHISIPNPKVAPYGRASVEALIATKMLDKVESKFVTGESIGAATTYVESKNAEVGFTALSMLGEGGIHTKEMSYVSIDESLYQPINQALVITNYGKDSKLAKDFKAYILGKEAKEKFLKFGYSVE</sequence>
<dbReference type="GO" id="GO:0046872">
    <property type="term" value="F:metal ion binding"/>
    <property type="evidence" value="ECO:0007669"/>
    <property type="project" value="UniProtKB-KW"/>
</dbReference>
<name>A0A3D8ICC6_9HELI</name>
<dbReference type="CDD" id="cd13539">
    <property type="entry name" value="PBP2_AvModA"/>
    <property type="match status" value="1"/>
</dbReference>
<dbReference type="InterPro" id="IPR050682">
    <property type="entry name" value="ModA/WtpA"/>
</dbReference>
<feature type="binding site" evidence="4">
    <location>
        <position position="168"/>
    </location>
    <ligand>
        <name>molybdate</name>
        <dbReference type="ChEBI" id="CHEBI:36264"/>
    </ligand>
</feature>
<dbReference type="Proteomes" id="UP000256650">
    <property type="component" value="Unassembled WGS sequence"/>
</dbReference>
<evidence type="ECO:0000256" key="2">
    <source>
        <dbReference type="ARBA" id="ARBA00022723"/>
    </source>
</evidence>
<feature type="binding site" evidence="4">
    <location>
        <position position="61"/>
    </location>
    <ligand>
        <name>molybdate</name>
        <dbReference type="ChEBI" id="CHEBI:36264"/>
    </ligand>
</feature>
<dbReference type="PIRSF" id="PIRSF004846">
    <property type="entry name" value="ModA"/>
    <property type="match status" value="1"/>
</dbReference>
<dbReference type="OrthoDB" id="9785015at2"/>